<evidence type="ECO:0000313" key="2">
    <source>
        <dbReference type="Proteomes" id="UP001190700"/>
    </source>
</evidence>
<sequence length="234" mass="26245">MGLGVYREIHDTDATNDQKFEDTVCEAIHCTAVSDNASNIVSGWVKIDGHECVAHTLALIVKAFLDEPFVKKVFGKLRGMTGHFNHSVIGVRLLYDCQKRQGLTQSKPPQDNGTRSGWGGACKQAKWYLDNREAVQMYDIEHTTKAANAVPNLDGSVYNKDHKLDSWEWDIVRESVYILTHPSITVDLLQGTKYPTVSLVGTFTKEKALNRLKWARKAFARKTGSPRVMLPRAL</sequence>
<dbReference type="AlphaFoldDB" id="A0AAE0CI64"/>
<dbReference type="InterPro" id="IPR012337">
    <property type="entry name" value="RNaseH-like_sf"/>
</dbReference>
<dbReference type="SUPFAM" id="SSF53098">
    <property type="entry name" value="Ribonuclease H-like"/>
    <property type="match status" value="1"/>
</dbReference>
<evidence type="ECO:0008006" key="3">
    <source>
        <dbReference type="Google" id="ProtNLM"/>
    </source>
</evidence>
<gene>
    <name evidence="1" type="ORF">CYMTET_36188</name>
</gene>
<reference evidence="1 2" key="1">
    <citation type="journal article" date="2015" name="Genome Biol. Evol.">
        <title>Comparative Genomics of a Bacterivorous Green Alga Reveals Evolutionary Causalities and Consequences of Phago-Mixotrophic Mode of Nutrition.</title>
        <authorList>
            <person name="Burns J.A."/>
            <person name="Paasch A."/>
            <person name="Narechania A."/>
            <person name="Kim E."/>
        </authorList>
    </citation>
    <scope>NUCLEOTIDE SEQUENCE [LARGE SCALE GENOMIC DNA]</scope>
    <source>
        <strain evidence="1 2">PLY_AMNH</strain>
    </source>
</reference>
<name>A0AAE0CI64_9CHLO</name>
<organism evidence="1 2">
    <name type="scientific">Cymbomonas tetramitiformis</name>
    <dbReference type="NCBI Taxonomy" id="36881"/>
    <lineage>
        <taxon>Eukaryota</taxon>
        <taxon>Viridiplantae</taxon>
        <taxon>Chlorophyta</taxon>
        <taxon>Pyramimonadophyceae</taxon>
        <taxon>Pyramimonadales</taxon>
        <taxon>Pyramimonadaceae</taxon>
        <taxon>Cymbomonas</taxon>
    </lineage>
</organism>
<dbReference type="EMBL" id="LGRX02023382">
    <property type="protein sequence ID" value="KAK3254600.1"/>
    <property type="molecule type" value="Genomic_DNA"/>
</dbReference>
<evidence type="ECO:0000313" key="1">
    <source>
        <dbReference type="EMBL" id="KAK3254600.1"/>
    </source>
</evidence>
<protein>
    <recommendedName>
        <fullName evidence="3">Transposase</fullName>
    </recommendedName>
</protein>
<dbReference type="Proteomes" id="UP001190700">
    <property type="component" value="Unassembled WGS sequence"/>
</dbReference>
<keyword evidence="2" id="KW-1185">Reference proteome</keyword>
<accession>A0AAE0CI64</accession>
<comment type="caution">
    <text evidence="1">The sequence shown here is derived from an EMBL/GenBank/DDBJ whole genome shotgun (WGS) entry which is preliminary data.</text>
</comment>
<proteinExistence type="predicted"/>